<protein>
    <submittedName>
        <fullName evidence="2">Uncharacterized protein</fullName>
    </submittedName>
</protein>
<dbReference type="EMBL" id="BMAU01021255">
    <property type="protein sequence ID" value="GFY05604.1"/>
    <property type="molecule type" value="Genomic_DNA"/>
</dbReference>
<comment type="caution">
    <text evidence="2">The sequence shown here is derived from an EMBL/GenBank/DDBJ whole genome shotgun (WGS) entry which is preliminary data.</text>
</comment>
<dbReference type="AlphaFoldDB" id="A0A8X6VFL5"/>
<evidence type="ECO:0000256" key="1">
    <source>
        <dbReference type="SAM" id="MobiDB-lite"/>
    </source>
</evidence>
<reference evidence="2" key="1">
    <citation type="submission" date="2020-08" db="EMBL/GenBank/DDBJ databases">
        <title>Multicomponent nature underlies the extraordinary mechanical properties of spider dragline silk.</title>
        <authorList>
            <person name="Kono N."/>
            <person name="Nakamura H."/>
            <person name="Mori M."/>
            <person name="Yoshida Y."/>
            <person name="Ohtoshi R."/>
            <person name="Malay A.D."/>
            <person name="Moran D.A.P."/>
            <person name="Tomita M."/>
            <person name="Numata K."/>
            <person name="Arakawa K."/>
        </authorList>
    </citation>
    <scope>NUCLEOTIDE SEQUENCE</scope>
</reference>
<organism evidence="2 3">
    <name type="scientific">Trichonephila clavipes</name>
    <name type="common">Golden silk orbweaver</name>
    <name type="synonym">Nephila clavipes</name>
    <dbReference type="NCBI Taxonomy" id="2585209"/>
    <lineage>
        <taxon>Eukaryota</taxon>
        <taxon>Metazoa</taxon>
        <taxon>Ecdysozoa</taxon>
        <taxon>Arthropoda</taxon>
        <taxon>Chelicerata</taxon>
        <taxon>Arachnida</taxon>
        <taxon>Araneae</taxon>
        <taxon>Araneomorphae</taxon>
        <taxon>Entelegynae</taxon>
        <taxon>Araneoidea</taxon>
        <taxon>Nephilidae</taxon>
        <taxon>Trichonephila</taxon>
    </lineage>
</organism>
<sequence>MDRLQFKLDIDEALAASPHTNKAVANSWFMCNKMPYRKKLFPKIKMDRLKFKLDIDEALAASPHTNKGILTDDEDNSAMIPLAK</sequence>
<name>A0A8X6VFL5_TRICX</name>
<evidence type="ECO:0000313" key="2">
    <source>
        <dbReference type="EMBL" id="GFY05604.1"/>
    </source>
</evidence>
<feature type="region of interest" description="Disordered" evidence="1">
    <location>
        <begin position="65"/>
        <end position="84"/>
    </location>
</feature>
<evidence type="ECO:0000313" key="3">
    <source>
        <dbReference type="Proteomes" id="UP000887159"/>
    </source>
</evidence>
<keyword evidence="3" id="KW-1185">Reference proteome</keyword>
<proteinExistence type="predicted"/>
<gene>
    <name evidence="2" type="ORF">TNCV_4402711</name>
</gene>
<accession>A0A8X6VFL5</accession>
<dbReference type="Proteomes" id="UP000887159">
    <property type="component" value="Unassembled WGS sequence"/>
</dbReference>